<reference evidence="4 5" key="1">
    <citation type="submission" date="2016-11" db="EMBL/GenBank/DDBJ databases">
        <authorList>
            <person name="Jaros S."/>
            <person name="Januszkiewicz K."/>
            <person name="Wedrychowicz H."/>
        </authorList>
    </citation>
    <scope>NUCLEOTIDE SEQUENCE [LARGE SCALE GENOMIC DNA]</scope>
    <source>
        <strain evidence="4 5">DSM 14501</strain>
    </source>
</reference>
<dbReference type="InterPro" id="IPR001296">
    <property type="entry name" value="Glyco_trans_1"/>
</dbReference>
<name>A0A1M6PWP6_9FIRM</name>
<dbReference type="STRING" id="1121266.SAMN02745883_01342"/>
<dbReference type="GO" id="GO:0016757">
    <property type="term" value="F:glycosyltransferase activity"/>
    <property type="evidence" value="ECO:0007669"/>
    <property type="project" value="InterPro"/>
</dbReference>
<gene>
    <name evidence="4" type="ORF">SAMN02745883_01342</name>
</gene>
<evidence type="ECO:0000256" key="1">
    <source>
        <dbReference type="ARBA" id="ARBA00022679"/>
    </source>
</evidence>
<dbReference type="PANTHER" id="PTHR46401:SF2">
    <property type="entry name" value="GLYCOSYLTRANSFERASE WBBK-RELATED"/>
    <property type="match status" value="1"/>
</dbReference>
<proteinExistence type="predicted"/>
<feature type="domain" description="Glycosyl transferase family 1" evidence="2">
    <location>
        <begin position="182"/>
        <end position="337"/>
    </location>
</feature>
<dbReference type="Pfam" id="PF13439">
    <property type="entry name" value="Glyco_transf_4"/>
    <property type="match status" value="1"/>
</dbReference>
<dbReference type="PANTHER" id="PTHR46401">
    <property type="entry name" value="GLYCOSYLTRANSFERASE WBBK-RELATED"/>
    <property type="match status" value="1"/>
</dbReference>
<dbReference type="Pfam" id="PF00534">
    <property type="entry name" value="Glycos_transf_1"/>
    <property type="match status" value="1"/>
</dbReference>
<keyword evidence="1 4" id="KW-0808">Transferase</keyword>
<keyword evidence="5" id="KW-1185">Reference proteome</keyword>
<evidence type="ECO:0000313" key="4">
    <source>
        <dbReference type="EMBL" id="SHK12337.1"/>
    </source>
</evidence>
<organism evidence="4 5">
    <name type="scientific">Caminicella sporogenes DSM 14501</name>
    <dbReference type="NCBI Taxonomy" id="1121266"/>
    <lineage>
        <taxon>Bacteria</taxon>
        <taxon>Bacillati</taxon>
        <taxon>Bacillota</taxon>
        <taxon>Clostridia</taxon>
        <taxon>Peptostreptococcales</taxon>
        <taxon>Caminicellaceae</taxon>
        <taxon>Caminicella</taxon>
    </lineage>
</organism>
<protein>
    <submittedName>
        <fullName evidence="4">Glycosyltransferase involved in cell wall bisynthesis</fullName>
    </submittedName>
</protein>
<dbReference type="EMBL" id="FRAJ01000009">
    <property type="protein sequence ID" value="SHK12337.1"/>
    <property type="molecule type" value="Genomic_DNA"/>
</dbReference>
<evidence type="ECO:0000259" key="2">
    <source>
        <dbReference type="Pfam" id="PF00534"/>
    </source>
</evidence>
<dbReference type="GO" id="GO:0009103">
    <property type="term" value="P:lipopolysaccharide biosynthetic process"/>
    <property type="evidence" value="ECO:0007669"/>
    <property type="project" value="TreeGrafter"/>
</dbReference>
<dbReference type="AlphaFoldDB" id="A0A1M6PWP6"/>
<evidence type="ECO:0000313" key="5">
    <source>
        <dbReference type="Proteomes" id="UP000184082"/>
    </source>
</evidence>
<feature type="domain" description="Glycosyltransferase subfamily 4-like N-terminal" evidence="3">
    <location>
        <begin position="12"/>
        <end position="162"/>
    </location>
</feature>
<dbReference type="InterPro" id="IPR028098">
    <property type="entry name" value="Glyco_trans_4-like_N"/>
</dbReference>
<sequence>MILTNSFHPDVRVYKEAKYLVTKGFDVEILCWDRENEYINREVEEIEGIKIKRFFQYAKYGTGYKQIIPYIKFIKKCKKYLKNKEYQYLHCHDLDGVIAGFFCKSRNCKLIFDMHEFYEGQDRNQILKFIIRQLVNLMQDKSDTIIYVNEIQKTTMKQKNYDKLIYLPNYPESKSYIGCTKIQSEKLRVSYIGAVRQYNELKNLMDACKNIEGVEVFIHGAGTSYSKLKEIESNYNNVNITGLYHYSQSAYLYSQADILYVVYNMKINNWKISYPVKFFEAIITKTPIIVSKGSMLEEFLKDNDIGFVVDGNNVEEIRELIEYINSNRYILDEKMKNIEKIQFNFTWEEIVKNLYQIYK</sequence>
<accession>A0A1M6PWP6</accession>
<evidence type="ECO:0000259" key="3">
    <source>
        <dbReference type="Pfam" id="PF13439"/>
    </source>
</evidence>
<dbReference type="Proteomes" id="UP000184082">
    <property type="component" value="Unassembled WGS sequence"/>
</dbReference>
<dbReference type="SUPFAM" id="SSF53756">
    <property type="entry name" value="UDP-Glycosyltransferase/glycogen phosphorylase"/>
    <property type="match status" value="1"/>
</dbReference>
<dbReference type="Gene3D" id="3.40.50.2000">
    <property type="entry name" value="Glycogen Phosphorylase B"/>
    <property type="match status" value="2"/>
</dbReference>